<dbReference type="PANTHER" id="PTHR45398:SF1">
    <property type="entry name" value="ENZYME, PUTATIVE (JCVI)-RELATED"/>
    <property type="match status" value="1"/>
</dbReference>
<dbReference type="InterPro" id="IPR009081">
    <property type="entry name" value="PP-bd_ACP"/>
</dbReference>
<evidence type="ECO:0000259" key="8">
    <source>
        <dbReference type="PROSITE" id="PS50075"/>
    </source>
</evidence>
<dbReference type="InterPro" id="IPR025110">
    <property type="entry name" value="AMP-bd_C"/>
</dbReference>
<dbReference type="InterPro" id="IPR023213">
    <property type="entry name" value="CAT-like_dom_sf"/>
</dbReference>
<dbReference type="PANTHER" id="PTHR45398">
    <property type="match status" value="1"/>
</dbReference>
<dbReference type="InterPro" id="IPR001242">
    <property type="entry name" value="Condensation_dom"/>
</dbReference>
<dbReference type="PROSITE" id="PS00455">
    <property type="entry name" value="AMP_BINDING"/>
    <property type="match status" value="1"/>
</dbReference>
<keyword evidence="4" id="KW-0597">Phosphoprotein</keyword>
<comment type="cofactor">
    <cofactor evidence="1">
        <name>pantetheine 4'-phosphate</name>
        <dbReference type="ChEBI" id="CHEBI:47942"/>
    </cofactor>
</comment>
<dbReference type="RefSeq" id="WP_173137223.1">
    <property type="nucleotide sequence ID" value="NZ_JABMKX010000011.1"/>
</dbReference>
<dbReference type="Pfam" id="PF00501">
    <property type="entry name" value="AMP-binding"/>
    <property type="match status" value="1"/>
</dbReference>
<dbReference type="InterPro" id="IPR010071">
    <property type="entry name" value="AA_adenyl_dom"/>
</dbReference>
<dbReference type="Gene3D" id="3.40.50.980">
    <property type="match status" value="2"/>
</dbReference>
<proteinExistence type="inferred from homology"/>
<dbReference type="InterPro" id="IPR036736">
    <property type="entry name" value="ACP-like_sf"/>
</dbReference>
<dbReference type="InterPro" id="IPR006162">
    <property type="entry name" value="Ppantetheine_attach_site"/>
</dbReference>
<dbReference type="Pfam" id="PF13193">
    <property type="entry name" value="AMP-binding_C"/>
    <property type="match status" value="1"/>
</dbReference>
<keyword evidence="3" id="KW-0596">Phosphopantetheine</keyword>
<evidence type="ECO:0000313" key="9">
    <source>
        <dbReference type="EMBL" id="NQX47759.1"/>
    </source>
</evidence>
<keyword evidence="7" id="KW-0511">Multifunctional enzyme</keyword>
<evidence type="ECO:0000313" key="10">
    <source>
        <dbReference type="Proteomes" id="UP000711047"/>
    </source>
</evidence>
<keyword evidence="10" id="KW-1185">Reference proteome</keyword>
<dbReference type="Gene3D" id="1.10.1200.10">
    <property type="entry name" value="ACP-like"/>
    <property type="match status" value="1"/>
</dbReference>
<feature type="domain" description="Carrier" evidence="8">
    <location>
        <begin position="963"/>
        <end position="1037"/>
    </location>
</feature>
<evidence type="ECO:0000256" key="1">
    <source>
        <dbReference type="ARBA" id="ARBA00001957"/>
    </source>
</evidence>
<dbReference type="Pfam" id="PF00550">
    <property type="entry name" value="PP-binding"/>
    <property type="match status" value="1"/>
</dbReference>
<keyword evidence="6" id="KW-0045">Antibiotic biosynthesis</keyword>
<evidence type="ECO:0000256" key="3">
    <source>
        <dbReference type="ARBA" id="ARBA00022450"/>
    </source>
</evidence>
<dbReference type="NCBIfam" id="TIGR01720">
    <property type="entry name" value="NRPS-para261"/>
    <property type="match status" value="1"/>
</dbReference>
<dbReference type="Pfam" id="PF00668">
    <property type="entry name" value="Condensation"/>
    <property type="match status" value="2"/>
</dbReference>
<dbReference type="Gene3D" id="3.30.559.10">
    <property type="entry name" value="Chloramphenicol acetyltransferase-like domain"/>
    <property type="match status" value="2"/>
</dbReference>
<reference evidence="9 10" key="1">
    <citation type="submission" date="2020-05" db="EMBL/GenBank/DDBJ databases">
        <title>Paenibacillus glebae, sp. nov., Paenibacillus humi sp. nov., Paenibacillus pedi sp. nov., Paenibacillus terrestris sp. nov. and Paenibacillus terricola sp. nov., isolated from a forest top soil sample.</title>
        <authorList>
            <person name="Qi S."/>
            <person name="Carlier A."/>
            <person name="Cnockaert M."/>
            <person name="Vandamme P."/>
        </authorList>
    </citation>
    <scope>NUCLEOTIDE SEQUENCE [LARGE SCALE GENOMIC DNA]</scope>
    <source>
        <strain evidence="9 10">LMG 29502</strain>
    </source>
</reference>
<sequence>MAQEDMHGDSKYYSLSHPQKRVWVVDKIHSGSSLHNIGGTIRINGPVQLDLMEQAIHLFIRMHDGIRLRFREGQDGPCQYVPPYQPFPLDRLDFSQCSEPEQEFQKWSQATASTPFDLEDASLFYFALFRISESEMGYFSKFHHLIADGWSMNVMTEQIGTNYERLCYGHEIEDESSYSYLNYLDTEQRYLESSRFLKDKAFWIEQLQDLEDSSARNSQSLEGNRSVFELSLELSGQIKEFTARYGCSGNSFFTAVYLLYASIMLRQTDLLLGIPVLNRSGRREKSAFGMFTSTMPFRFLLNYEENVGQMIARVHRTIMDGLFHQKYPFDLLTGDVKFFKQHHSSLFQACINWYNTSLAPEINGFSVKNEEFYNGLQQYQLQLVIKSWSASGALSLQFDYQKEAYSEEQIEDMYRRIVHLIKQACTNPLRPVGSLSLLSEDEEHYVLYDFNSTAMKYDPGKSVITMFEEQAARSPDKIAVCFGNESLTYSQLNKKSNQLAGLLSGFGAGRGTVTGLFTVHSMESIIGILAVMKAGGAYIPLDPSYPADRIRFILDEAAVPILLINCEWNQAIAYNGRIIDLNDSALYEGQEVNPGIFIHSNDLAYVIYTSGSTGVPKGTMIEHQGLSNYVSWAAKMYFGPDEEVIPLYSSLAFDLTVTSIFAPLVSGNLIVIYRDDEEEFVLFRVIKDNKATVLKLTPAHLSLIQDQDFSCSAIRRFIVGGDMLSTELARKVQKYFKQQQVQIYNEYGPTETVVGCMIHQYNPNLDNGASVPIGRPAGNVQIYILDRGGNPVPPYAIGELYISGQGVARGYLNRTELSQEKFVDNPFIPGQRMYRTGDLARFISGGIIEYIGRADYQVKIRGYRIEPGEIENRLLQHTAIREASVKDWEDSEQGRYLCAYLVKSGAVSSEELREYLLTRLPEYMVPSFFVELEELPLTGAGKLNRSSLPKPVRPERMGTGGDTSLTAEEEILYRVIAEVMHLETVRGDDHFFTLGGDSIKAIQIASKLSAAGFTIRIKDLLTAPLLREMARHVHWSGRPEAGQQPAVGIIQPTPILSWFLAQEFPDPNQYNQSLMLLVKQSLKVEQLERMILEIISHHDIFRMNYNAASGHFYYNKALPAPSGEGICFYDLGSFPIPKQDELIREIGTRMKQSFDISRGVLLRAGLFHLGERGIHVLLTAHHLAVDIVSWGIILEDMSTMLRQMMANDVIQLPSKTHSFQEWSLSLERYGQSLHEAQNTDLLERTPAVHFSNECELTPEGQVPVNHSLQRTMDTGNTGRLMNEANQAYHTQTNDLLLAALAVMCTKYWPANEISVELEGHGREDIDAGIDISRTVGWFTCMYPVVLQAEGADLAQQIIAVKEQIRSVSGNKIDYAVMMNRKGYATRSPGSSIRFNYLGDLDQLLENEHFKAIPVDTGPDIGEMNTLQEMLDFNVYILNRRLTVSLTGSSKHYSEEQLVAVLECYLVSLANIIEHCSGKQAPEFTPSDFPEALLTQSELDSLFAKLE</sequence>
<dbReference type="SUPFAM" id="SSF56801">
    <property type="entry name" value="Acetyl-CoA synthetase-like"/>
    <property type="match status" value="1"/>
</dbReference>
<dbReference type="NCBIfam" id="TIGR01733">
    <property type="entry name" value="AA-adenyl-dom"/>
    <property type="match status" value="1"/>
</dbReference>
<evidence type="ECO:0000256" key="2">
    <source>
        <dbReference type="ARBA" id="ARBA00006432"/>
    </source>
</evidence>
<evidence type="ECO:0000256" key="6">
    <source>
        <dbReference type="ARBA" id="ARBA00023194"/>
    </source>
</evidence>
<evidence type="ECO:0000256" key="7">
    <source>
        <dbReference type="ARBA" id="ARBA00023268"/>
    </source>
</evidence>
<dbReference type="InterPro" id="IPR020845">
    <property type="entry name" value="AMP-binding_CS"/>
</dbReference>
<comment type="caution">
    <text evidence="9">The sequence shown here is derived from an EMBL/GenBank/DDBJ whole genome shotgun (WGS) entry which is preliminary data.</text>
</comment>
<comment type="similarity">
    <text evidence="2">Belongs to the ATP-dependent AMP-binding enzyme family.</text>
</comment>
<accession>A0ABX2DW75</accession>
<dbReference type="Gene3D" id="3.30.559.30">
    <property type="entry name" value="Nonribosomal peptide synthetase, condensation domain"/>
    <property type="match status" value="2"/>
</dbReference>
<evidence type="ECO:0000256" key="4">
    <source>
        <dbReference type="ARBA" id="ARBA00022553"/>
    </source>
</evidence>
<dbReference type="InterPro" id="IPR010060">
    <property type="entry name" value="NRPS_synth"/>
</dbReference>
<dbReference type="PROSITE" id="PS00012">
    <property type="entry name" value="PHOSPHOPANTETHEINE"/>
    <property type="match status" value="1"/>
</dbReference>
<evidence type="ECO:0000256" key="5">
    <source>
        <dbReference type="ARBA" id="ARBA00022598"/>
    </source>
</evidence>
<name>A0ABX2DW75_9BACL</name>
<dbReference type="InterPro" id="IPR000873">
    <property type="entry name" value="AMP-dep_synth/lig_dom"/>
</dbReference>
<dbReference type="Proteomes" id="UP000711047">
    <property type="component" value="Unassembled WGS sequence"/>
</dbReference>
<organism evidence="9 10">
    <name type="scientific">Paenibacillus tritici</name>
    <dbReference type="NCBI Taxonomy" id="1873425"/>
    <lineage>
        <taxon>Bacteria</taxon>
        <taxon>Bacillati</taxon>
        <taxon>Bacillota</taxon>
        <taxon>Bacilli</taxon>
        <taxon>Bacillales</taxon>
        <taxon>Paenibacillaceae</taxon>
        <taxon>Paenibacillus</taxon>
    </lineage>
</organism>
<dbReference type="Gene3D" id="3.30.300.30">
    <property type="match status" value="1"/>
</dbReference>
<dbReference type="PROSITE" id="PS50075">
    <property type="entry name" value="CARRIER"/>
    <property type="match status" value="1"/>
</dbReference>
<dbReference type="SUPFAM" id="SSF52777">
    <property type="entry name" value="CoA-dependent acyltransferases"/>
    <property type="match status" value="4"/>
</dbReference>
<dbReference type="SUPFAM" id="SSF47336">
    <property type="entry name" value="ACP-like"/>
    <property type="match status" value="1"/>
</dbReference>
<dbReference type="Gene3D" id="2.30.38.10">
    <property type="entry name" value="Luciferase, Domain 3"/>
    <property type="match status" value="1"/>
</dbReference>
<dbReference type="EMBL" id="JABMKX010000011">
    <property type="protein sequence ID" value="NQX47759.1"/>
    <property type="molecule type" value="Genomic_DNA"/>
</dbReference>
<dbReference type="InterPro" id="IPR045851">
    <property type="entry name" value="AMP-bd_C_sf"/>
</dbReference>
<gene>
    <name evidence="9" type="ORF">HQN87_20760</name>
</gene>
<protein>
    <submittedName>
        <fullName evidence="9">Amino acid adenylation domain-containing protein</fullName>
    </submittedName>
</protein>
<keyword evidence="5" id="KW-0436">Ligase</keyword>